<dbReference type="GO" id="GO:0050727">
    <property type="term" value="P:regulation of inflammatory response"/>
    <property type="evidence" value="ECO:0007669"/>
    <property type="project" value="InterPro"/>
</dbReference>
<dbReference type="InParanoid" id="A0A672SYW2"/>
<dbReference type="PROSITE" id="PS50877">
    <property type="entry name" value="GOLOCO"/>
    <property type="match status" value="4"/>
</dbReference>
<name>A0A672SYW2_SINGR</name>
<dbReference type="Proteomes" id="UP000472262">
    <property type="component" value="Unassembled WGS sequence"/>
</dbReference>
<keyword evidence="3" id="KW-1185">Reference proteome</keyword>
<dbReference type="InterPro" id="IPR011990">
    <property type="entry name" value="TPR-like_helical_dom_sf"/>
</dbReference>
<reference evidence="2" key="1">
    <citation type="submission" date="2025-08" db="UniProtKB">
        <authorList>
            <consortium name="Ensembl"/>
        </authorList>
    </citation>
    <scope>IDENTIFICATION</scope>
</reference>
<gene>
    <name evidence="2" type="primary">LOC107592184</name>
</gene>
<dbReference type="KEGG" id="sgh:107592184"/>
<dbReference type="RefSeq" id="XP_016137072.1">
    <property type="nucleotide sequence ID" value="XM_016281586.1"/>
</dbReference>
<feature type="compositionally biased region" description="Basic and acidic residues" evidence="1">
    <location>
        <begin position="175"/>
        <end position="195"/>
    </location>
</feature>
<dbReference type="OrthoDB" id="286233at2759"/>
<evidence type="ECO:0000313" key="3">
    <source>
        <dbReference type="Proteomes" id="UP000472262"/>
    </source>
</evidence>
<feature type="region of interest" description="Disordered" evidence="1">
    <location>
        <begin position="275"/>
        <end position="297"/>
    </location>
</feature>
<accession>A0A672SYW2</accession>
<dbReference type="PANTHER" id="PTHR47617:SF1">
    <property type="entry name" value="G-PROTEIN-SIGNALING MODULATOR 3"/>
    <property type="match status" value="1"/>
</dbReference>
<dbReference type="OMA" id="GPHLNSS"/>
<protein>
    <submittedName>
        <fullName evidence="2">G-protein-signaling modulator 1-like</fullName>
    </submittedName>
</protein>
<dbReference type="InterPro" id="IPR042888">
    <property type="entry name" value="GPSM3"/>
</dbReference>
<evidence type="ECO:0000313" key="2">
    <source>
        <dbReference type="Ensembl" id="ENSSGRP00000106983.1"/>
    </source>
</evidence>
<evidence type="ECO:0000256" key="1">
    <source>
        <dbReference type="SAM" id="MobiDB-lite"/>
    </source>
</evidence>
<dbReference type="InterPro" id="IPR003109">
    <property type="entry name" value="GoLoco_motif"/>
</dbReference>
<dbReference type="PANTHER" id="PTHR47617">
    <property type="entry name" value="G-PROTEIN SIGNALING MODULATOR 3"/>
    <property type="match status" value="1"/>
</dbReference>
<dbReference type="GeneID" id="107592184"/>
<proteinExistence type="predicted"/>
<dbReference type="SMART" id="SM00390">
    <property type="entry name" value="GoLoco"/>
    <property type="match status" value="4"/>
</dbReference>
<organism evidence="2 3">
    <name type="scientific">Sinocyclocheilus grahami</name>
    <name type="common">Dianchi golden-line fish</name>
    <name type="synonym">Barbus grahami</name>
    <dbReference type="NCBI Taxonomy" id="75366"/>
    <lineage>
        <taxon>Eukaryota</taxon>
        <taxon>Metazoa</taxon>
        <taxon>Chordata</taxon>
        <taxon>Craniata</taxon>
        <taxon>Vertebrata</taxon>
        <taxon>Euteleostomi</taxon>
        <taxon>Actinopterygii</taxon>
        <taxon>Neopterygii</taxon>
        <taxon>Teleostei</taxon>
        <taxon>Ostariophysi</taxon>
        <taxon>Cypriniformes</taxon>
        <taxon>Cyprinidae</taxon>
        <taxon>Cyprininae</taxon>
        <taxon>Sinocyclocheilus</taxon>
    </lineage>
</organism>
<reference evidence="2" key="2">
    <citation type="submission" date="2025-09" db="UniProtKB">
        <authorList>
            <consortium name="Ensembl"/>
        </authorList>
    </citation>
    <scope>IDENTIFICATION</scope>
</reference>
<dbReference type="Pfam" id="PF02188">
    <property type="entry name" value="GoLoco"/>
    <property type="match status" value="2"/>
</dbReference>
<feature type="region of interest" description="Disordered" evidence="1">
    <location>
        <begin position="82"/>
        <end position="195"/>
    </location>
</feature>
<feature type="compositionally biased region" description="Basic and acidic residues" evidence="1">
    <location>
        <begin position="82"/>
        <end position="97"/>
    </location>
</feature>
<dbReference type="Ensembl" id="ENSSGRT00000113679.1">
    <property type="protein sequence ID" value="ENSSGRP00000106983.1"/>
    <property type="gene ID" value="ENSSGRG00000052832.1"/>
</dbReference>
<feature type="compositionally biased region" description="Basic and acidic residues" evidence="1">
    <location>
        <begin position="108"/>
        <end position="149"/>
    </location>
</feature>
<dbReference type="Gene3D" id="1.25.40.10">
    <property type="entry name" value="Tetratricopeptide repeat domain"/>
    <property type="match status" value="2"/>
</dbReference>
<dbReference type="AlphaFoldDB" id="A0A672SYW2"/>
<dbReference type="GO" id="GO:0030695">
    <property type="term" value="F:GTPase regulator activity"/>
    <property type="evidence" value="ECO:0007669"/>
    <property type="project" value="InterPro"/>
</dbReference>
<sequence length="367" mass="41312">MWALLDILLRGPHLNSSKVEKALTFSSMDSSAEATMNCSEVKVETSVDKQLEALLILEEGDEPSDAISSSRGRTVLRVRTADENTKDDIREATEGSSHDYNSVQVAKGESEAMQAEKNEEKNATLESQQEEKVEDHAGRENITKTDKGLSDGTAAGPEKMLQVETQDKPSAQGEVKLRPKDRLSPGDAEQTVHRMSPDFPDALCELLFALQEGRRLNDQRCSFRLEHRRRCYSEPSTPRHSQRVVFSSMTSLQKEEFFDLLVTSQGRRLDDQRAELQNAPSAPPPPLPKAKQRKSSWKIPEVTRTVPMQTPKEDFYNMIVNSQAQGRLEEQRSAAPGPMDDEDFFFLLLKVQGGRMDEQRTELKPVH</sequence>